<evidence type="ECO:0000313" key="2">
    <source>
        <dbReference type="EMBL" id="QYY41874.1"/>
    </source>
</evidence>
<feature type="transmembrane region" description="Helical" evidence="1">
    <location>
        <begin position="145"/>
        <end position="162"/>
    </location>
</feature>
<protein>
    <recommendedName>
        <fullName evidence="4">DUF2157 domain-containing protein</fullName>
    </recommendedName>
</protein>
<dbReference type="RefSeq" id="WP_220559044.1">
    <property type="nucleotide sequence ID" value="NZ_CP080764.1"/>
</dbReference>
<keyword evidence="1" id="KW-1133">Transmembrane helix</keyword>
<feature type="transmembrane region" description="Helical" evidence="1">
    <location>
        <begin position="91"/>
        <end position="109"/>
    </location>
</feature>
<organism evidence="2 3">
    <name type="scientific">Aneurinibacillus thermoaerophilus</name>
    <dbReference type="NCBI Taxonomy" id="143495"/>
    <lineage>
        <taxon>Bacteria</taxon>
        <taxon>Bacillati</taxon>
        <taxon>Bacillota</taxon>
        <taxon>Bacilli</taxon>
        <taxon>Bacillales</taxon>
        <taxon>Paenibacillaceae</taxon>
        <taxon>Aneurinibacillus group</taxon>
        <taxon>Aneurinibacillus</taxon>
    </lineage>
</organism>
<feature type="transmembrane region" description="Helical" evidence="1">
    <location>
        <begin position="224"/>
        <end position="245"/>
    </location>
</feature>
<sequence>MNEQKKKIITSEIEYWRTNNLLPRQYCDFLLNLYTEGEAAAKHTRNETTVTFEALPIFSVPKPEAKWAGIALFIIVLFYLAFHFTDFTLTMQMALIGFLTLFFYILGFVKRQKVSSHVFLGLASVLLALGGVYVLGFYGYGAMEIISYVAASFLIWYIVGITAGKRYFSFCALLGFQGIYGWITYCEVYDQFTWWRMEAFWIPVAMLLLTFGLLWKRRQQRTSAVLFFNGILALFGAEIATLFIASTDKDLLLSFFYLKIFIASFLLLSLKNFWWPWFGDRYSLH</sequence>
<feature type="transmembrane region" description="Helical" evidence="1">
    <location>
        <begin position="197"/>
        <end position="215"/>
    </location>
</feature>
<reference evidence="2 3" key="1">
    <citation type="submission" date="2021-08" db="EMBL/GenBank/DDBJ databases">
        <title>Complete genome sequence of the strain Aneurinibacillus thermoaerophilus CCM 8960.</title>
        <authorList>
            <person name="Musilova J."/>
            <person name="Kourilova X."/>
            <person name="Pernicova I."/>
            <person name="Bezdicek M."/>
            <person name="Lengerova M."/>
            <person name="Obruca S."/>
            <person name="Sedlar K."/>
        </authorList>
    </citation>
    <scope>NUCLEOTIDE SEQUENCE [LARGE SCALE GENOMIC DNA]</scope>
    <source>
        <strain evidence="2 3">CCM 8960</strain>
    </source>
</reference>
<evidence type="ECO:0008006" key="4">
    <source>
        <dbReference type="Google" id="ProtNLM"/>
    </source>
</evidence>
<keyword evidence="1" id="KW-0472">Membrane</keyword>
<feature type="transmembrane region" description="Helical" evidence="1">
    <location>
        <begin position="118"/>
        <end position="139"/>
    </location>
</feature>
<evidence type="ECO:0000313" key="3">
    <source>
        <dbReference type="Proteomes" id="UP000826616"/>
    </source>
</evidence>
<dbReference type="EMBL" id="CP080764">
    <property type="protein sequence ID" value="QYY41874.1"/>
    <property type="molecule type" value="Genomic_DNA"/>
</dbReference>
<feature type="transmembrane region" description="Helical" evidence="1">
    <location>
        <begin position="67"/>
        <end position="85"/>
    </location>
</feature>
<keyword evidence="3" id="KW-1185">Reference proteome</keyword>
<feature type="transmembrane region" description="Helical" evidence="1">
    <location>
        <begin position="251"/>
        <end position="270"/>
    </location>
</feature>
<name>A0ABX8Y9T6_ANETH</name>
<accession>A0ABX8Y9T6</accession>
<gene>
    <name evidence="2" type="ORF">K3F53_13345</name>
</gene>
<proteinExistence type="predicted"/>
<dbReference type="Proteomes" id="UP000826616">
    <property type="component" value="Chromosome"/>
</dbReference>
<dbReference type="GeneID" id="97142363"/>
<keyword evidence="1" id="KW-0812">Transmembrane</keyword>
<evidence type="ECO:0000256" key="1">
    <source>
        <dbReference type="SAM" id="Phobius"/>
    </source>
</evidence>
<feature type="transmembrane region" description="Helical" evidence="1">
    <location>
        <begin position="167"/>
        <end position="185"/>
    </location>
</feature>